<keyword evidence="4" id="KW-1185">Reference proteome</keyword>
<comment type="caution">
    <text evidence="3">The sequence shown here is derived from an EMBL/GenBank/DDBJ whole genome shotgun (WGS) entry which is preliminary data.</text>
</comment>
<evidence type="ECO:0000313" key="4">
    <source>
        <dbReference type="Proteomes" id="UP000886595"/>
    </source>
</evidence>
<gene>
    <name evidence="3" type="ORF">Bca52824_029133</name>
</gene>
<evidence type="ECO:0000313" key="3">
    <source>
        <dbReference type="EMBL" id="KAG2309385.1"/>
    </source>
</evidence>
<protein>
    <submittedName>
        <fullName evidence="3">Uncharacterized protein</fullName>
    </submittedName>
</protein>
<evidence type="ECO:0000256" key="2">
    <source>
        <dbReference type="SAM" id="Phobius"/>
    </source>
</evidence>
<reference evidence="3 4" key="1">
    <citation type="submission" date="2020-02" db="EMBL/GenBank/DDBJ databases">
        <authorList>
            <person name="Ma Q."/>
            <person name="Huang Y."/>
            <person name="Song X."/>
            <person name="Pei D."/>
        </authorList>
    </citation>
    <scope>NUCLEOTIDE SEQUENCE [LARGE SCALE GENOMIC DNA]</scope>
    <source>
        <strain evidence="3">Sxm20200214</strain>
        <tissue evidence="3">Leaf</tissue>
    </source>
</reference>
<dbReference type="Proteomes" id="UP000886595">
    <property type="component" value="Unassembled WGS sequence"/>
</dbReference>
<feature type="transmembrane region" description="Helical" evidence="2">
    <location>
        <begin position="42"/>
        <end position="62"/>
    </location>
</feature>
<proteinExistence type="predicted"/>
<sequence>MGRKGGMNTKDKHGEDQGEEMEEPNPGPIPNLRLSDWMCKSLALFFPYTCVFGFLSSSFCLVSQK</sequence>
<organism evidence="3 4">
    <name type="scientific">Brassica carinata</name>
    <name type="common">Ethiopian mustard</name>
    <name type="synonym">Abyssinian cabbage</name>
    <dbReference type="NCBI Taxonomy" id="52824"/>
    <lineage>
        <taxon>Eukaryota</taxon>
        <taxon>Viridiplantae</taxon>
        <taxon>Streptophyta</taxon>
        <taxon>Embryophyta</taxon>
        <taxon>Tracheophyta</taxon>
        <taxon>Spermatophyta</taxon>
        <taxon>Magnoliopsida</taxon>
        <taxon>eudicotyledons</taxon>
        <taxon>Gunneridae</taxon>
        <taxon>Pentapetalae</taxon>
        <taxon>rosids</taxon>
        <taxon>malvids</taxon>
        <taxon>Brassicales</taxon>
        <taxon>Brassicaceae</taxon>
        <taxon>Brassiceae</taxon>
        <taxon>Brassica</taxon>
    </lineage>
</organism>
<feature type="region of interest" description="Disordered" evidence="1">
    <location>
        <begin position="1"/>
        <end position="28"/>
    </location>
</feature>
<dbReference type="AlphaFoldDB" id="A0A8X8APA1"/>
<keyword evidence="2" id="KW-0472">Membrane</keyword>
<evidence type="ECO:0000256" key="1">
    <source>
        <dbReference type="SAM" id="MobiDB-lite"/>
    </source>
</evidence>
<name>A0A8X8APA1_BRACI</name>
<accession>A0A8X8APA1</accession>
<keyword evidence="2" id="KW-1133">Transmembrane helix</keyword>
<dbReference type="EMBL" id="JAAMPC010000006">
    <property type="protein sequence ID" value="KAG2309385.1"/>
    <property type="molecule type" value="Genomic_DNA"/>
</dbReference>
<keyword evidence="2" id="KW-0812">Transmembrane</keyword>